<keyword evidence="1" id="KW-1133">Transmembrane helix</keyword>
<name>A0A8B7Z404_ACAPL</name>
<accession>A0A8B7Z404</accession>
<keyword evidence="1" id="KW-0472">Membrane</keyword>
<feature type="transmembrane region" description="Helical" evidence="1">
    <location>
        <begin position="237"/>
        <end position="257"/>
    </location>
</feature>
<reference evidence="3" key="1">
    <citation type="submission" date="2025-08" db="UniProtKB">
        <authorList>
            <consortium name="RefSeq"/>
        </authorList>
    </citation>
    <scope>IDENTIFICATION</scope>
</reference>
<keyword evidence="1" id="KW-0812">Transmembrane</keyword>
<evidence type="ECO:0000313" key="2">
    <source>
        <dbReference type="Proteomes" id="UP000694845"/>
    </source>
</evidence>
<organism evidence="2 3">
    <name type="scientific">Acanthaster planci</name>
    <name type="common">Crown-of-thorns starfish</name>
    <dbReference type="NCBI Taxonomy" id="133434"/>
    <lineage>
        <taxon>Eukaryota</taxon>
        <taxon>Metazoa</taxon>
        <taxon>Echinodermata</taxon>
        <taxon>Eleutherozoa</taxon>
        <taxon>Asterozoa</taxon>
        <taxon>Asteroidea</taxon>
        <taxon>Valvatacea</taxon>
        <taxon>Valvatida</taxon>
        <taxon>Acanthasteridae</taxon>
        <taxon>Acanthaster</taxon>
    </lineage>
</organism>
<evidence type="ECO:0000256" key="1">
    <source>
        <dbReference type="SAM" id="Phobius"/>
    </source>
</evidence>
<evidence type="ECO:0000313" key="3">
    <source>
        <dbReference type="RefSeq" id="XP_022100369.1"/>
    </source>
</evidence>
<dbReference type="Proteomes" id="UP000694845">
    <property type="component" value="Unplaced"/>
</dbReference>
<dbReference type="AlphaFoldDB" id="A0A8B7Z404"/>
<dbReference type="RefSeq" id="XP_022100369.1">
    <property type="nucleotide sequence ID" value="XM_022244677.1"/>
</dbReference>
<protein>
    <submittedName>
        <fullName evidence="3">Uncharacterized protein LOC110984460 isoform X2</fullName>
    </submittedName>
</protein>
<gene>
    <name evidence="3" type="primary">LOC110984460</name>
</gene>
<keyword evidence="2" id="KW-1185">Reference proteome</keyword>
<proteinExistence type="predicted"/>
<sequence length="258" mass="28335">MFYSKPWSSWFGESQLYLGCAAEYKYPSNIIIKEFAVWHRTLSSDEQLLIFHGSDQPEEATTDAPTTQFSRGSTNYTCNSSNVATGTTPISVSLEDLLNKELGNISLEEGKEILEQAQSILDGENQVNQASHLVSLVDIYITVGNVDELQNATLEDSLSFVQTGISLANSLLRDKYTSFFKETSCSKPCNDSTSSPAGKIANTTEHLMLSLADKILERDGESFSSSSDNIGLYNSRFIVIPLIFMLVSHLICIGSLAV</sequence>
<dbReference type="GeneID" id="110984460"/>